<evidence type="ECO:0000256" key="1">
    <source>
        <dbReference type="SAM" id="MobiDB-lite"/>
    </source>
</evidence>
<sequence length="78" mass="7816">MKLSDLLSPKGRKATAQLAMDLSRITGKAAAAGASGLFGAAASAASGSANNDDASNDSHMFSYGKSSDGFGDMTDRNV</sequence>
<dbReference type="RefSeq" id="WP_147301561.1">
    <property type="nucleotide sequence ID" value="NZ_QRDJ01000012.1"/>
</dbReference>
<protein>
    <submittedName>
        <fullName evidence="2">Uncharacterized protein</fullName>
    </submittedName>
</protein>
<dbReference type="AlphaFoldDB" id="A0A3D9DRR2"/>
<feature type="region of interest" description="Disordered" evidence="1">
    <location>
        <begin position="44"/>
        <end position="78"/>
    </location>
</feature>
<evidence type="ECO:0000313" key="2">
    <source>
        <dbReference type="EMBL" id="REC93376.1"/>
    </source>
</evidence>
<accession>A0A3D9DRR2</accession>
<organism evidence="2 3">
    <name type="scientific">Kushneria indalinina DSM 14324</name>
    <dbReference type="NCBI Taxonomy" id="1122140"/>
    <lineage>
        <taxon>Bacteria</taxon>
        <taxon>Pseudomonadati</taxon>
        <taxon>Pseudomonadota</taxon>
        <taxon>Gammaproteobacteria</taxon>
        <taxon>Oceanospirillales</taxon>
        <taxon>Halomonadaceae</taxon>
        <taxon>Kushneria</taxon>
    </lineage>
</organism>
<comment type="caution">
    <text evidence="2">The sequence shown here is derived from an EMBL/GenBank/DDBJ whole genome shotgun (WGS) entry which is preliminary data.</text>
</comment>
<feature type="compositionally biased region" description="Low complexity" evidence="1">
    <location>
        <begin position="44"/>
        <end position="53"/>
    </location>
</feature>
<reference evidence="2 3" key="1">
    <citation type="submission" date="2018-07" db="EMBL/GenBank/DDBJ databases">
        <title>Genomic Encyclopedia of Type Strains, Phase IV (KMG-IV): sequencing the most valuable type-strain genomes for metagenomic binning, comparative biology and taxonomic classification.</title>
        <authorList>
            <person name="Goeker M."/>
        </authorList>
    </citation>
    <scope>NUCLEOTIDE SEQUENCE [LARGE SCALE GENOMIC DNA]</scope>
    <source>
        <strain evidence="2 3">DSM 14324</strain>
    </source>
</reference>
<dbReference type="EMBL" id="QRDJ01000012">
    <property type="protein sequence ID" value="REC93376.1"/>
    <property type="molecule type" value="Genomic_DNA"/>
</dbReference>
<dbReference type="Proteomes" id="UP000256334">
    <property type="component" value="Unassembled WGS sequence"/>
</dbReference>
<gene>
    <name evidence="2" type="ORF">C8D72_3420</name>
</gene>
<keyword evidence="3" id="KW-1185">Reference proteome</keyword>
<proteinExistence type="predicted"/>
<evidence type="ECO:0000313" key="3">
    <source>
        <dbReference type="Proteomes" id="UP000256334"/>
    </source>
</evidence>
<name>A0A3D9DRR2_9GAMM</name>